<evidence type="ECO:0000256" key="1">
    <source>
        <dbReference type="SAM" id="MobiDB-lite"/>
    </source>
</evidence>
<dbReference type="SUPFAM" id="SSF111418">
    <property type="entry name" value="Hormone receptor domain"/>
    <property type="match status" value="1"/>
</dbReference>
<gene>
    <name evidence="2" type="ORF">BDU57DRAFT_77003</name>
</gene>
<accession>A0A6A5QB18</accession>
<dbReference type="GO" id="GO:0004930">
    <property type="term" value="F:G protein-coupled receptor activity"/>
    <property type="evidence" value="ECO:0007669"/>
    <property type="project" value="InterPro"/>
</dbReference>
<organism evidence="2 3">
    <name type="scientific">Ampelomyces quisqualis</name>
    <name type="common">Powdery mildew agent</name>
    <dbReference type="NCBI Taxonomy" id="50730"/>
    <lineage>
        <taxon>Eukaryota</taxon>
        <taxon>Fungi</taxon>
        <taxon>Dikarya</taxon>
        <taxon>Ascomycota</taxon>
        <taxon>Pezizomycotina</taxon>
        <taxon>Dothideomycetes</taxon>
        <taxon>Pleosporomycetidae</taxon>
        <taxon>Pleosporales</taxon>
        <taxon>Pleosporineae</taxon>
        <taxon>Phaeosphaeriaceae</taxon>
        <taxon>Ampelomyces</taxon>
    </lineage>
</organism>
<protein>
    <submittedName>
        <fullName evidence="2">Uncharacterized protein</fullName>
    </submittedName>
</protein>
<feature type="region of interest" description="Disordered" evidence="1">
    <location>
        <begin position="31"/>
        <end position="66"/>
    </location>
</feature>
<dbReference type="InterPro" id="IPR036445">
    <property type="entry name" value="GPCR_2_extracell_dom_sf"/>
</dbReference>
<name>A0A6A5QB18_AMPQU</name>
<feature type="compositionally biased region" description="Polar residues" evidence="1">
    <location>
        <begin position="34"/>
        <end position="48"/>
    </location>
</feature>
<evidence type="ECO:0000313" key="3">
    <source>
        <dbReference type="Proteomes" id="UP000800096"/>
    </source>
</evidence>
<dbReference type="EMBL" id="ML979141">
    <property type="protein sequence ID" value="KAF1912030.1"/>
    <property type="molecule type" value="Genomic_DNA"/>
</dbReference>
<dbReference type="GO" id="GO:0016020">
    <property type="term" value="C:membrane"/>
    <property type="evidence" value="ECO:0007669"/>
    <property type="project" value="InterPro"/>
</dbReference>
<dbReference type="Proteomes" id="UP000800096">
    <property type="component" value="Unassembled WGS sequence"/>
</dbReference>
<reference evidence="2" key="1">
    <citation type="journal article" date="2020" name="Stud. Mycol.">
        <title>101 Dothideomycetes genomes: a test case for predicting lifestyles and emergence of pathogens.</title>
        <authorList>
            <person name="Haridas S."/>
            <person name="Albert R."/>
            <person name="Binder M."/>
            <person name="Bloem J."/>
            <person name="Labutti K."/>
            <person name="Salamov A."/>
            <person name="Andreopoulos B."/>
            <person name="Baker S."/>
            <person name="Barry K."/>
            <person name="Bills G."/>
            <person name="Bluhm B."/>
            <person name="Cannon C."/>
            <person name="Castanera R."/>
            <person name="Culley D."/>
            <person name="Daum C."/>
            <person name="Ezra D."/>
            <person name="Gonzalez J."/>
            <person name="Henrissat B."/>
            <person name="Kuo A."/>
            <person name="Liang C."/>
            <person name="Lipzen A."/>
            <person name="Lutzoni F."/>
            <person name="Magnuson J."/>
            <person name="Mondo S."/>
            <person name="Nolan M."/>
            <person name="Ohm R."/>
            <person name="Pangilinan J."/>
            <person name="Park H.-J."/>
            <person name="Ramirez L."/>
            <person name="Alfaro M."/>
            <person name="Sun H."/>
            <person name="Tritt A."/>
            <person name="Yoshinaga Y."/>
            <person name="Zwiers L.-H."/>
            <person name="Turgeon B."/>
            <person name="Goodwin S."/>
            <person name="Spatafora J."/>
            <person name="Crous P."/>
            <person name="Grigoriev I."/>
        </authorList>
    </citation>
    <scope>NUCLEOTIDE SEQUENCE</scope>
    <source>
        <strain evidence="2">HMLAC05119</strain>
    </source>
</reference>
<evidence type="ECO:0000313" key="2">
    <source>
        <dbReference type="EMBL" id="KAF1912030.1"/>
    </source>
</evidence>
<dbReference type="AlphaFoldDB" id="A0A6A5QB18"/>
<proteinExistence type="predicted"/>
<sequence>MSANEMTPFRFLNCWSPTLANTLQYMPCPASRILPSSKNRTENIDTYPQPQPSLVRPRGASRPPSL</sequence>
<keyword evidence="3" id="KW-1185">Reference proteome</keyword>